<keyword evidence="9" id="KW-1185">Reference proteome</keyword>
<comment type="subcellular location">
    <subcellularLocation>
        <location evidence="1">Cell membrane</location>
        <topology evidence="1">Multi-pass membrane protein</topology>
    </subcellularLocation>
</comment>
<dbReference type="Proteomes" id="UP001056455">
    <property type="component" value="Chromosome"/>
</dbReference>
<gene>
    <name evidence="8" type="ORF">NF556_07340</name>
</gene>
<evidence type="ECO:0000259" key="7">
    <source>
        <dbReference type="Pfam" id="PF06271"/>
    </source>
</evidence>
<dbReference type="EMBL" id="CP099489">
    <property type="protein sequence ID" value="USQ81454.1"/>
    <property type="molecule type" value="Genomic_DNA"/>
</dbReference>
<evidence type="ECO:0000256" key="1">
    <source>
        <dbReference type="ARBA" id="ARBA00004651"/>
    </source>
</evidence>
<keyword evidence="4 6" id="KW-1133">Transmembrane helix</keyword>
<feature type="transmembrane region" description="Helical" evidence="6">
    <location>
        <begin position="45"/>
        <end position="66"/>
    </location>
</feature>
<reference evidence="8" key="1">
    <citation type="submission" date="2022-06" db="EMBL/GenBank/DDBJ databases">
        <title>Ornithinimicrobium HY1793.</title>
        <authorList>
            <person name="Huang Y."/>
        </authorList>
    </citation>
    <scope>NUCLEOTIDE SEQUENCE</scope>
    <source>
        <strain evidence="8">HY1793</strain>
    </source>
</reference>
<dbReference type="InterPro" id="IPR051791">
    <property type="entry name" value="Pra-immunoreactive"/>
</dbReference>
<evidence type="ECO:0000313" key="9">
    <source>
        <dbReference type="Proteomes" id="UP001056455"/>
    </source>
</evidence>
<evidence type="ECO:0000313" key="8">
    <source>
        <dbReference type="EMBL" id="USQ81454.1"/>
    </source>
</evidence>
<accession>A0ABY4YY52</accession>
<proteinExistence type="predicted"/>
<dbReference type="PANTHER" id="PTHR36115:SF4">
    <property type="entry name" value="MEMBRANE PROTEIN"/>
    <property type="match status" value="1"/>
</dbReference>
<feature type="domain" description="RDD" evidence="7">
    <location>
        <begin position="1"/>
        <end position="150"/>
    </location>
</feature>
<evidence type="ECO:0000256" key="2">
    <source>
        <dbReference type="ARBA" id="ARBA00022475"/>
    </source>
</evidence>
<protein>
    <submittedName>
        <fullName evidence="8">RDD family protein</fullName>
    </submittedName>
</protein>
<feature type="transmembrane region" description="Helical" evidence="6">
    <location>
        <begin position="12"/>
        <end position="33"/>
    </location>
</feature>
<keyword evidence="2" id="KW-1003">Cell membrane</keyword>
<keyword evidence="5 6" id="KW-0472">Membrane</keyword>
<keyword evidence="3 6" id="KW-0812">Transmembrane</keyword>
<name>A0ABY4YY52_9MICO</name>
<evidence type="ECO:0000256" key="6">
    <source>
        <dbReference type="SAM" id="Phobius"/>
    </source>
</evidence>
<feature type="transmembrane region" description="Helical" evidence="6">
    <location>
        <begin position="101"/>
        <end position="134"/>
    </location>
</feature>
<evidence type="ECO:0000256" key="4">
    <source>
        <dbReference type="ARBA" id="ARBA00022989"/>
    </source>
</evidence>
<dbReference type="InterPro" id="IPR010432">
    <property type="entry name" value="RDD"/>
</dbReference>
<sequence length="158" mass="16585">MDRFLARLIDYVILFVFNMLVIGFLLISVIMGSSAGMFGFGGGGFLSGVVSSVLFSAVYLGYFAYLESSRGQTVGKMLMKLQTRGPGGGKPTMEQAVRRNIWVALGILGVIPFIGGFIGGLAQLAAVILIAVGISGDTAGRRGWHDTFAGGTQVVKIG</sequence>
<evidence type="ECO:0000256" key="3">
    <source>
        <dbReference type="ARBA" id="ARBA00022692"/>
    </source>
</evidence>
<evidence type="ECO:0000256" key="5">
    <source>
        <dbReference type="ARBA" id="ARBA00023136"/>
    </source>
</evidence>
<dbReference type="PANTHER" id="PTHR36115">
    <property type="entry name" value="PROLINE-RICH ANTIGEN HOMOLOG-RELATED"/>
    <property type="match status" value="1"/>
</dbReference>
<organism evidence="8 9">
    <name type="scientific">Ornithinimicrobium faecis</name>
    <dbReference type="NCBI Taxonomy" id="2934158"/>
    <lineage>
        <taxon>Bacteria</taxon>
        <taxon>Bacillati</taxon>
        <taxon>Actinomycetota</taxon>
        <taxon>Actinomycetes</taxon>
        <taxon>Micrococcales</taxon>
        <taxon>Ornithinimicrobiaceae</taxon>
        <taxon>Ornithinimicrobium</taxon>
    </lineage>
</organism>
<dbReference type="RefSeq" id="WP_252594954.1">
    <property type="nucleotide sequence ID" value="NZ_CP099489.1"/>
</dbReference>
<dbReference type="Pfam" id="PF06271">
    <property type="entry name" value="RDD"/>
    <property type="match status" value="1"/>
</dbReference>